<dbReference type="GO" id="GO:0016020">
    <property type="term" value="C:membrane"/>
    <property type="evidence" value="ECO:0007669"/>
    <property type="project" value="UniProtKB-SubCell"/>
</dbReference>
<dbReference type="AlphaFoldDB" id="A0A0A2WV01"/>
<keyword evidence="2 5" id="KW-0812">Transmembrane</keyword>
<evidence type="ECO:0000256" key="4">
    <source>
        <dbReference type="ARBA" id="ARBA00023136"/>
    </source>
</evidence>
<evidence type="ECO:0000313" key="7">
    <source>
        <dbReference type="Proteomes" id="UP000030364"/>
    </source>
</evidence>
<reference evidence="6 7" key="1">
    <citation type="journal article" date="2015" name="Genome Announc.">
        <title>Draft Genome Sequence of the Thermophile Thermus filiformis ATCC 43280, Producer of Carotenoid-(Di)glucoside-Branched Fatty Acid (Di)esters and Source of Hyperthermostable Enzymes of Biotechnological Interest.</title>
        <authorList>
            <person name="Mandelli F."/>
            <person name="Oliveira Ramires B."/>
            <person name="Couger M.B."/>
            <person name="Paixao D.A."/>
            <person name="Camilo C.M."/>
            <person name="Polikarpov I."/>
            <person name="Prade R."/>
            <person name="Riano-Pachon D.M."/>
            <person name="Squina F.M."/>
        </authorList>
    </citation>
    <scope>NUCLEOTIDE SEQUENCE [LARGE SCALE GENOMIC DNA]</scope>
    <source>
        <strain evidence="6 7">ATCC 43280</strain>
    </source>
</reference>
<organism evidence="6 7">
    <name type="scientific">Thermus filiformis</name>
    <dbReference type="NCBI Taxonomy" id="276"/>
    <lineage>
        <taxon>Bacteria</taxon>
        <taxon>Thermotogati</taxon>
        <taxon>Deinococcota</taxon>
        <taxon>Deinococci</taxon>
        <taxon>Thermales</taxon>
        <taxon>Thermaceae</taxon>
        <taxon>Thermus</taxon>
    </lineage>
</organism>
<dbReference type="OrthoDB" id="9787346at2"/>
<keyword evidence="7" id="KW-1185">Reference proteome</keyword>
<evidence type="ECO:0000256" key="2">
    <source>
        <dbReference type="ARBA" id="ARBA00022692"/>
    </source>
</evidence>
<dbReference type="EMBL" id="JPSL02000038">
    <property type="protein sequence ID" value="KGQ22597.2"/>
    <property type="molecule type" value="Genomic_DNA"/>
</dbReference>
<dbReference type="Pfam" id="PF02535">
    <property type="entry name" value="Zip"/>
    <property type="match status" value="1"/>
</dbReference>
<comment type="subcellular location">
    <subcellularLocation>
        <location evidence="1">Membrane</location>
        <topology evidence="1">Multi-pass membrane protein</topology>
    </subcellularLocation>
</comment>
<proteinExistence type="predicted"/>
<gene>
    <name evidence="6" type="ORF">THFILI_04055</name>
</gene>
<protein>
    <submittedName>
        <fullName evidence="6">Dihydroorotate dehydrogenase</fullName>
    </submittedName>
</protein>
<evidence type="ECO:0000256" key="5">
    <source>
        <dbReference type="SAM" id="Phobius"/>
    </source>
</evidence>
<evidence type="ECO:0000256" key="3">
    <source>
        <dbReference type="ARBA" id="ARBA00022989"/>
    </source>
</evidence>
<dbReference type="PANTHER" id="PTHR11040">
    <property type="entry name" value="ZINC/IRON TRANSPORTER"/>
    <property type="match status" value="1"/>
</dbReference>
<name>A0A0A2WV01_THEFI</name>
<feature type="transmembrane region" description="Helical" evidence="5">
    <location>
        <begin position="165"/>
        <end position="189"/>
    </location>
</feature>
<feature type="transmembrane region" description="Helical" evidence="5">
    <location>
        <begin position="106"/>
        <end position="128"/>
    </location>
</feature>
<accession>A0A0A2WV01</accession>
<evidence type="ECO:0000313" key="6">
    <source>
        <dbReference type="EMBL" id="KGQ22597.2"/>
    </source>
</evidence>
<keyword evidence="3 5" id="KW-1133">Transmembrane helix</keyword>
<evidence type="ECO:0000256" key="1">
    <source>
        <dbReference type="ARBA" id="ARBA00004141"/>
    </source>
</evidence>
<feature type="transmembrane region" description="Helical" evidence="5">
    <location>
        <begin position="134"/>
        <end position="158"/>
    </location>
</feature>
<feature type="transmembrane region" description="Helical" evidence="5">
    <location>
        <begin position="228"/>
        <end position="246"/>
    </location>
</feature>
<feature type="transmembrane region" description="Helical" evidence="5">
    <location>
        <begin position="66"/>
        <end position="85"/>
    </location>
</feature>
<dbReference type="STRING" id="276.THFILI_04055"/>
<dbReference type="GO" id="GO:0005385">
    <property type="term" value="F:zinc ion transmembrane transporter activity"/>
    <property type="evidence" value="ECO:0007669"/>
    <property type="project" value="TreeGrafter"/>
</dbReference>
<feature type="transmembrane region" description="Helical" evidence="5">
    <location>
        <begin position="12"/>
        <end position="31"/>
    </location>
</feature>
<dbReference type="InterPro" id="IPR003689">
    <property type="entry name" value="ZIP"/>
</dbReference>
<keyword evidence="4 5" id="KW-0472">Membrane</keyword>
<sequence>MEAMDVSPLTVFWYALLTAVATGLGAIPFLFTQKIAQRHLGIANAVAAGLMLAASFGLIYEGVHLHLGRTLLGVVLGLGFILLSHRLLEGREVSFGDLQGLDARKALMIVGIMTLHSFAEGVGVGVSFGGGEALGVFITLAIAIHNIPEGLAISLVLVPRGVSVLGAALWSVFSSLPQPLMAVPAFLFVEAFRQVLPAGLGFAAGAMIWMAVAEILPDALKEARSEEVATALTLSVAAMVAFQILLGG</sequence>
<feature type="transmembrane region" description="Helical" evidence="5">
    <location>
        <begin position="195"/>
        <end position="216"/>
    </location>
</feature>
<feature type="transmembrane region" description="Helical" evidence="5">
    <location>
        <begin position="40"/>
        <end position="60"/>
    </location>
</feature>
<dbReference type="PANTHER" id="PTHR11040:SF70">
    <property type="entry name" value="OS05G0316100 PROTEIN"/>
    <property type="match status" value="1"/>
</dbReference>
<dbReference type="Proteomes" id="UP000030364">
    <property type="component" value="Unassembled WGS sequence"/>
</dbReference>
<comment type="caution">
    <text evidence="6">The sequence shown here is derived from an EMBL/GenBank/DDBJ whole genome shotgun (WGS) entry which is preliminary data.</text>
</comment>